<proteinExistence type="predicted"/>
<dbReference type="EMBL" id="CABWKI010000031">
    <property type="protein sequence ID" value="VWQ38615.1"/>
    <property type="molecule type" value="Genomic_DNA"/>
</dbReference>
<name>A0A8U0LJQ8_BIFLI</name>
<evidence type="ECO:0000313" key="2">
    <source>
        <dbReference type="EMBL" id="VWQ38615.1"/>
    </source>
</evidence>
<gene>
    <name evidence="2" type="ORF">BIFLH664_02175</name>
    <name evidence="1" type="ORF">BIFLH665_02094</name>
</gene>
<evidence type="ECO:0000313" key="4">
    <source>
        <dbReference type="Proteomes" id="UP000494270"/>
    </source>
</evidence>
<dbReference type="EMBL" id="CABWKE010000032">
    <property type="protein sequence ID" value="VWQ28978.1"/>
    <property type="molecule type" value="Genomic_DNA"/>
</dbReference>
<dbReference type="AlphaFoldDB" id="A0A8U0LJQ8"/>
<protein>
    <submittedName>
        <fullName evidence="1">Uncharacterized protein</fullName>
    </submittedName>
</protein>
<dbReference type="Proteomes" id="UP000494179">
    <property type="component" value="Unassembled WGS sequence"/>
</dbReference>
<reference evidence="3 4" key="1">
    <citation type="submission" date="2019-10" db="EMBL/GenBank/DDBJ databases">
        <authorList>
            <consortium name="Melissa Lawson"/>
            <person name="O'neill I."/>
        </authorList>
    </citation>
    <scope>NUCLEOTIDE SEQUENCE [LARGE SCALE GENOMIC DNA]</scope>
    <source>
        <strain evidence="2">LH_664</strain>
        <strain evidence="1">LH_665</strain>
    </source>
</reference>
<dbReference type="Proteomes" id="UP000494270">
    <property type="component" value="Unassembled WGS sequence"/>
</dbReference>
<evidence type="ECO:0000313" key="3">
    <source>
        <dbReference type="Proteomes" id="UP000494179"/>
    </source>
</evidence>
<evidence type="ECO:0000313" key="1">
    <source>
        <dbReference type="EMBL" id="VWQ28978.1"/>
    </source>
</evidence>
<dbReference type="RefSeq" id="WP_234895672.1">
    <property type="nucleotide sequence ID" value="NZ_CABWKE010000032.1"/>
</dbReference>
<comment type="caution">
    <text evidence="1">The sequence shown here is derived from an EMBL/GenBank/DDBJ whole genome shotgun (WGS) entry which is preliminary data.</text>
</comment>
<organism evidence="1 4">
    <name type="scientific">Bifidobacterium longum subsp. infantis</name>
    <dbReference type="NCBI Taxonomy" id="1682"/>
    <lineage>
        <taxon>Bacteria</taxon>
        <taxon>Bacillati</taxon>
        <taxon>Actinomycetota</taxon>
        <taxon>Actinomycetes</taxon>
        <taxon>Bifidobacteriales</taxon>
        <taxon>Bifidobacteriaceae</taxon>
        <taxon>Bifidobacterium</taxon>
    </lineage>
</organism>
<sequence>MDYSEFDALPLETDMVSISKDPSHDGIRDMSSLEKAGEIVSARIGRLGGLRWESRIGAGCQLVTRVCLHYLGFV</sequence>
<accession>A0A8U0LJQ8</accession>